<proteinExistence type="predicted"/>
<feature type="region of interest" description="Disordered" evidence="1">
    <location>
        <begin position="110"/>
        <end position="133"/>
    </location>
</feature>
<evidence type="ECO:0000256" key="1">
    <source>
        <dbReference type="SAM" id="MobiDB-lite"/>
    </source>
</evidence>
<sequence>MRELPAFGVQLRRLAEPRGIDVGSLAGRVDVAEITSVLDGGEPDPLLLRQLGPLLGLHRSDLFVIANRQVPDDLAPRDAMAGGAVGWLAWSLTYLPRAVPELHQFVRSLPREPRPERARPPESPPAVPAHQRYPNTAGGLVVRLLHNRNLTWSGSAKFLFGLGGGPMLSASTIGLIGGARKALTPELLAGFAAFLDIPAADLSALTGIDLTGVEPTGVGRPVHPDAAEAAALIWSARSLTADQLRQVDDRAHAIRHDRADELRPELRCGCPGPR</sequence>
<feature type="compositionally biased region" description="Basic and acidic residues" evidence="1">
    <location>
        <begin position="110"/>
        <end position="120"/>
    </location>
</feature>
<evidence type="ECO:0000313" key="3">
    <source>
        <dbReference type="Proteomes" id="UP001339911"/>
    </source>
</evidence>
<name>A0ABU7SMT6_9ACTN</name>
<protein>
    <submittedName>
        <fullName evidence="2">XRE family transcriptional regulator</fullName>
    </submittedName>
</protein>
<gene>
    <name evidence="2" type="ORF">V1634_31050</name>
</gene>
<keyword evidence="3" id="KW-1185">Reference proteome</keyword>
<reference evidence="2 3" key="1">
    <citation type="submission" date="2024-01" db="EMBL/GenBank/DDBJ databases">
        <title>Genome insights into Plantactinospora veratri sp. nov.</title>
        <authorList>
            <person name="Wang L."/>
        </authorList>
    </citation>
    <scope>NUCLEOTIDE SEQUENCE [LARGE SCALE GENOMIC DNA]</scope>
    <source>
        <strain evidence="2 3">NEAU-FHS4</strain>
    </source>
</reference>
<dbReference type="Proteomes" id="UP001339911">
    <property type="component" value="Unassembled WGS sequence"/>
</dbReference>
<comment type="caution">
    <text evidence="2">The sequence shown here is derived from an EMBL/GenBank/DDBJ whole genome shotgun (WGS) entry which is preliminary data.</text>
</comment>
<dbReference type="RefSeq" id="WP_331211277.1">
    <property type="nucleotide sequence ID" value="NZ_JAZGQL010000033.1"/>
</dbReference>
<dbReference type="EMBL" id="JAZGQL010000033">
    <property type="protein sequence ID" value="MEE6311276.1"/>
    <property type="molecule type" value="Genomic_DNA"/>
</dbReference>
<evidence type="ECO:0000313" key="2">
    <source>
        <dbReference type="EMBL" id="MEE6311276.1"/>
    </source>
</evidence>
<accession>A0ABU7SMT6</accession>
<organism evidence="2 3">
    <name type="scientific">Plantactinospora veratri</name>
    <dbReference type="NCBI Taxonomy" id="1436122"/>
    <lineage>
        <taxon>Bacteria</taxon>
        <taxon>Bacillati</taxon>
        <taxon>Actinomycetota</taxon>
        <taxon>Actinomycetes</taxon>
        <taxon>Micromonosporales</taxon>
        <taxon>Micromonosporaceae</taxon>
        <taxon>Plantactinospora</taxon>
    </lineage>
</organism>